<protein>
    <submittedName>
        <fullName evidence="1">Uncharacterized protein</fullName>
    </submittedName>
</protein>
<dbReference type="EMBL" id="CM044705">
    <property type="protein sequence ID" value="KAI5664840.1"/>
    <property type="molecule type" value="Genomic_DNA"/>
</dbReference>
<evidence type="ECO:0000313" key="2">
    <source>
        <dbReference type="Proteomes" id="UP001060085"/>
    </source>
</evidence>
<organism evidence="1 2">
    <name type="scientific">Catharanthus roseus</name>
    <name type="common">Madagascar periwinkle</name>
    <name type="synonym">Vinca rosea</name>
    <dbReference type="NCBI Taxonomy" id="4058"/>
    <lineage>
        <taxon>Eukaryota</taxon>
        <taxon>Viridiplantae</taxon>
        <taxon>Streptophyta</taxon>
        <taxon>Embryophyta</taxon>
        <taxon>Tracheophyta</taxon>
        <taxon>Spermatophyta</taxon>
        <taxon>Magnoliopsida</taxon>
        <taxon>eudicotyledons</taxon>
        <taxon>Gunneridae</taxon>
        <taxon>Pentapetalae</taxon>
        <taxon>asterids</taxon>
        <taxon>lamiids</taxon>
        <taxon>Gentianales</taxon>
        <taxon>Apocynaceae</taxon>
        <taxon>Rauvolfioideae</taxon>
        <taxon>Vinceae</taxon>
        <taxon>Catharanthinae</taxon>
        <taxon>Catharanthus</taxon>
    </lineage>
</organism>
<accession>A0ACC0AVC5</accession>
<evidence type="ECO:0000313" key="1">
    <source>
        <dbReference type="EMBL" id="KAI5664840.1"/>
    </source>
</evidence>
<name>A0ACC0AVC5_CATRO</name>
<dbReference type="Proteomes" id="UP001060085">
    <property type="component" value="Linkage Group LG05"/>
</dbReference>
<keyword evidence="2" id="KW-1185">Reference proteome</keyword>
<proteinExistence type="predicted"/>
<comment type="caution">
    <text evidence="1">The sequence shown here is derived from an EMBL/GenBank/DDBJ whole genome shotgun (WGS) entry which is preliminary data.</text>
</comment>
<gene>
    <name evidence="1" type="ORF">M9H77_24163</name>
</gene>
<sequence>MSLVKWDIVITPKSLGGLGLRRNKHICRVASDSHPGPLKRDEELLTINKLYGPHGSWNLSILSNWLLENITLRIKAIPRPVQAERISIEWDFWQPIYSTIHEAYTSCFNREYASPDKIWKWIWKVALRHVNGLGLKQELTDLNSCSFLNWLKQGCSSIPISKKHGLP</sequence>
<reference evidence="2" key="1">
    <citation type="journal article" date="2023" name="Nat. Plants">
        <title>Single-cell RNA sequencing provides a high-resolution roadmap for understanding the multicellular compartmentation of specialized metabolism.</title>
        <authorList>
            <person name="Sun S."/>
            <person name="Shen X."/>
            <person name="Li Y."/>
            <person name="Li Y."/>
            <person name="Wang S."/>
            <person name="Li R."/>
            <person name="Zhang H."/>
            <person name="Shen G."/>
            <person name="Guo B."/>
            <person name="Wei J."/>
            <person name="Xu J."/>
            <person name="St-Pierre B."/>
            <person name="Chen S."/>
            <person name="Sun C."/>
        </authorList>
    </citation>
    <scope>NUCLEOTIDE SEQUENCE [LARGE SCALE GENOMIC DNA]</scope>
</reference>